<dbReference type="Pfam" id="PF07690">
    <property type="entry name" value="MFS_1"/>
    <property type="match status" value="1"/>
</dbReference>
<organism evidence="8 9">
    <name type="scientific">Zasmidium cellare</name>
    <name type="common">Wine cellar mold</name>
    <name type="synonym">Racodium cellare</name>
    <dbReference type="NCBI Taxonomy" id="395010"/>
    <lineage>
        <taxon>Eukaryota</taxon>
        <taxon>Fungi</taxon>
        <taxon>Dikarya</taxon>
        <taxon>Ascomycota</taxon>
        <taxon>Pezizomycotina</taxon>
        <taxon>Dothideomycetes</taxon>
        <taxon>Dothideomycetidae</taxon>
        <taxon>Mycosphaerellales</taxon>
        <taxon>Mycosphaerellaceae</taxon>
        <taxon>Zasmidium</taxon>
    </lineage>
</organism>
<feature type="transmembrane region" description="Helical" evidence="6">
    <location>
        <begin position="101"/>
        <end position="123"/>
    </location>
</feature>
<protein>
    <recommendedName>
        <fullName evidence="7">Major facilitator superfamily (MFS) profile domain-containing protein</fullName>
    </recommendedName>
</protein>
<dbReference type="PROSITE" id="PS50850">
    <property type="entry name" value="MFS"/>
    <property type="match status" value="1"/>
</dbReference>
<feature type="transmembrane region" description="Helical" evidence="6">
    <location>
        <begin position="327"/>
        <end position="349"/>
    </location>
</feature>
<dbReference type="InterPro" id="IPR020846">
    <property type="entry name" value="MFS_dom"/>
</dbReference>
<gene>
    <name evidence="8" type="ORF">PRZ48_004178</name>
</gene>
<comment type="caution">
    <text evidence="8">The sequence shown here is derived from an EMBL/GenBank/DDBJ whole genome shotgun (WGS) entry which is preliminary data.</text>
</comment>
<feature type="transmembrane region" description="Helical" evidence="6">
    <location>
        <begin position="447"/>
        <end position="468"/>
    </location>
</feature>
<evidence type="ECO:0000256" key="4">
    <source>
        <dbReference type="ARBA" id="ARBA00022989"/>
    </source>
</evidence>
<evidence type="ECO:0000313" key="8">
    <source>
        <dbReference type="EMBL" id="KAK4506213.1"/>
    </source>
</evidence>
<keyword evidence="9" id="KW-1185">Reference proteome</keyword>
<evidence type="ECO:0000259" key="7">
    <source>
        <dbReference type="PROSITE" id="PS50850"/>
    </source>
</evidence>
<feature type="transmembrane region" description="Helical" evidence="6">
    <location>
        <begin position="295"/>
        <end position="315"/>
    </location>
</feature>
<comment type="subcellular location">
    <subcellularLocation>
        <location evidence="1">Membrane</location>
        <topology evidence="1">Multi-pass membrane protein</topology>
    </subcellularLocation>
</comment>
<dbReference type="SUPFAM" id="SSF103473">
    <property type="entry name" value="MFS general substrate transporter"/>
    <property type="match status" value="1"/>
</dbReference>
<feature type="domain" description="Major facilitator superfamily (MFS) profile" evidence="7">
    <location>
        <begin position="64"/>
        <end position="478"/>
    </location>
</feature>
<evidence type="ECO:0000256" key="6">
    <source>
        <dbReference type="SAM" id="Phobius"/>
    </source>
</evidence>
<reference evidence="8 9" key="1">
    <citation type="journal article" date="2023" name="G3 (Bethesda)">
        <title>A chromosome-level genome assembly of Zasmidium syzygii isolated from banana leaves.</title>
        <authorList>
            <person name="van Westerhoven A.C."/>
            <person name="Mehrabi R."/>
            <person name="Talebi R."/>
            <person name="Steentjes M.B.F."/>
            <person name="Corcolon B."/>
            <person name="Chong P.A."/>
            <person name="Kema G.H.J."/>
            <person name="Seidl M.F."/>
        </authorList>
    </citation>
    <scope>NUCLEOTIDE SEQUENCE [LARGE SCALE GENOMIC DNA]</scope>
    <source>
        <strain evidence="8 9">P124</strain>
    </source>
</reference>
<proteinExistence type="predicted"/>
<feature type="transmembrane region" description="Helical" evidence="6">
    <location>
        <begin position="223"/>
        <end position="246"/>
    </location>
</feature>
<dbReference type="InterPro" id="IPR036259">
    <property type="entry name" value="MFS_trans_sf"/>
</dbReference>
<dbReference type="Proteomes" id="UP001305779">
    <property type="component" value="Unassembled WGS sequence"/>
</dbReference>
<evidence type="ECO:0000256" key="3">
    <source>
        <dbReference type="ARBA" id="ARBA00022692"/>
    </source>
</evidence>
<feature type="transmembrane region" description="Helical" evidence="6">
    <location>
        <begin position="361"/>
        <end position="379"/>
    </location>
</feature>
<feature type="transmembrane region" description="Helical" evidence="6">
    <location>
        <begin position="385"/>
        <end position="406"/>
    </location>
</feature>
<sequence>MSITMTSDEKMPATVMDEKAVAHRIENADDASTLDNRLAQAQRMSDEEYLDAEKRLKRKLDIRLMGAIWIIYILNYLDRNNIAAAKVAGIEKSLHLTDTQYSSAVSLLFAGYVLMQVPSNIFLAQVRPCIYLPTCMAIWGIISTCTAATQSAGGLYAARFFLGVVEAAFYPGSLFLLSSWYKRSELGLRCAILYSGSQIGSAFSGLIAAGITEGLDGAMGLAAWRWIFIIEGSITVFLSLAAFFVLPDFPSNTRWLTPEERAVAEWRLIKDAGQVDEDEGSWPSGFKAAFADWRLYVFALMFFCVLVTTSTQNFFPAVVQTLGFGKIQTLLLTVPPYAVGAFCCVINNVSADKRQNSSFHIMWPLAMAICGFVIGAATLNTGARYFAMILMIAGGHGANAVVVAWTQKTMLRPRIKRAAAVAFVNATGNAAQIFPSYMYTTAAAPRYVLAMSVNSGFALGGILLALFMRLVLLRENKRLEAGAEVSNVMKGQVAKEIEGISEEERIERRTAFRYIA</sequence>
<dbReference type="PANTHER" id="PTHR43791">
    <property type="entry name" value="PERMEASE-RELATED"/>
    <property type="match status" value="1"/>
</dbReference>
<feature type="transmembrane region" description="Helical" evidence="6">
    <location>
        <begin position="190"/>
        <end position="211"/>
    </location>
</feature>
<evidence type="ECO:0000256" key="1">
    <source>
        <dbReference type="ARBA" id="ARBA00004141"/>
    </source>
</evidence>
<name>A0ABR0EZG5_ZASCE</name>
<keyword evidence="4 6" id="KW-1133">Transmembrane helix</keyword>
<accession>A0ABR0EZG5</accession>
<feature type="transmembrane region" description="Helical" evidence="6">
    <location>
        <begin position="60"/>
        <end position="77"/>
    </location>
</feature>
<dbReference type="InterPro" id="IPR011701">
    <property type="entry name" value="MFS"/>
</dbReference>
<evidence type="ECO:0000313" key="9">
    <source>
        <dbReference type="Proteomes" id="UP001305779"/>
    </source>
</evidence>
<evidence type="ECO:0000256" key="5">
    <source>
        <dbReference type="ARBA" id="ARBA00023136"/>
    </source>
</evidence>
<keyword evidence="2" id="KW-0813">Transport</keyword>
<evidence type="ECO:0000256" key="2">
    <source>
        <dbReference type="ARBA" id="ARBA00022448"/>
    </source>
</evidence>
<feature type="transmembrane region" description="Helical" evidence="6">
    <location>
        <begin position="418"/>
        <end position="435"/>
    </location>
</feature>
<dbReference type="EMBL" id="JAXOVC010000002">
    <property type="protein sequence ID" value="KAK4506213.1"/>
    <property type="molecule type" value="Genomic_DNA"/>
</dbReference>
<keyword evidence="3 6" id="KW-0812">Transmembrane</keyword>
<keyword evidence="5 6" id="KW-0472">Membrane</keyword>
<dbReference type="Gene3D" id="1.20.1250.20">
    <property type="entry name" value="MFS general substrate transporter like domains"/>
    <property type="match status" value="2"/>
</dbReference>
<feature type="transmembrane region" description="Helical" evidence="6">
    <location>
        <begin position="156"/>
        <end position="178"/>
    </location>
</feature>
<feature type="transmembrane region" description="Helical" evidence="6">
    <location>
        <begin position="130"/>
        <end position="150"/>
    </location>
</feature>
<dbReference type="PANTHER" id="PTHR43791:SF92">
    <property type="entry name" value="AGL026WP"/>
    <property type="match status" value="1"/>
</dbReference>